<keyword evidence="2" id="KW-1185">Reference proteome</keyword>
<dbReference type="PIRSF" id="PIRSF030140">
    <property type="entry name" value="UCP030140"/>
    <property type="match status" value="1"/>
</dbReference>
<dbReference type="SUPFAM" id="SSF101386">
    <property type="entry name" value="all-alpha NTP pyrophosphatases"/>
    <property type="match status" value="1"/>
</dbReference>
<sequence length="161" mass="18963">MDLSQLFDIQTQLDRTIMENHGLYDKDLVPAKVLALQVELGELANETRCFKFWSKKSASLKSVILEEYVDCLHFLLSIGLDCGFHVKRFETNPNNLDLIQEFQEVYKKSCDFLGCLNQEKYVKLFEEFLTLGEKLNFTWEEVEKAYFMKNEINHQRQAEGY</sequence>
<dbReference type="Gene3D" id="1.10.4010.10">
    <property type="entry name" value="Type II deoxyuridine triphosphatase"/>
    <property type="match status" value="1"/>
</dbReference>
<dbReference type="CDD" id="cd11527">
    <property type="entry name" value="NTP-PPase_dUTPase"/>
    <property type="match status" value="1"/>
</dbReference>
<evidence type="ECO:0000313" key="2">
    <source>
        <dbReference type="Proteomes" id="UP000198718"/>
    </source>
</evidence>
<dbReference type="Pfam" id="PF08761">
    <property type="entry name" value="dUTPase_2"/>
    <property type="match status" value="1"/>
</dbReference>
<dbReference type="STRING" id="393762.SAMN05660472_02104"/>
<organism evidence="1 2">
    <name type="scientific">Natronincola ferrireducens</name>
    <dbReference type="NCBI Taxonomy" id="393762"/>
    <lineage>
        <taxon>Bacteria</taxon>
        <taxon>Bacillati</taxon>
        <taxon>Bacillota</taxon>
        <taxon>Clostridia</taxon>
        <taxon>Peptostreptococcales</taxon>
        <taxon>Natronincolaceae</taxon>
        <taxon>Natronincola</taxon>
    </lineage>
</organism>
<dbReference type="InterPro" id="IPR016947">
    <property type="entry name" value="UCP030140"/>
</dbReference>
<reference evidence="1 2" key="1">
    <citation type="submission" date="2016-10" db="EMBL/GenBank/DDBJ databases">
        <authorList>
            <person name="de Groot N.N."/>
        </authorList>
    </citation>
    <scope>NUCLEOTIDE SEQUENCE [LARGE SCALE GENOMIC DNA]</scope>
    <source>
        <strain evidence="1 2">DSM 18346</strain>
    </source>
</reference>
<name>A0A1G9F787_9FIRM</name>
<evidence type="ECO:0000313" key="1">
    <source>
        <dbReference type="EMBL" id="SDK84211.1"/>
    </source>
</evidence>
<gene>
    <name evidence="1" type="ORF">SAMN05660472_02104</name>
</gene>
<accession>A0A1G9F787</accession>
<dbReference type="AlphaFoldDB" id="A0A1G9F787"/>
<dbReference type="InterPro" id="IPR014871">
    <property type="entry name" value="dUTPase/dCTP_pyrophosphatase"/>
</dbReference>
<dbReference type="Proteomes" id="UP000198718">
    <property type="component" value="Unassembled WGS sequence"/>
</dbReference>
<dbReference type="EMBL" id="FNFP01000004">
    <property type="protein sequence ID" value="SDK84211.1"/>
    <property type="molecule type" value="Genomic_DNA"/>
</dbReference>
<dbReference type="RefSeq" id="WP_090553650.1">
    <property type="nucleotide sequence ID" value="NZ_FNFP01000004.1"/>
</dbReference>
<protein>
    <submittedName>
        <fullName evidence="1">Dimeric dUTPase, all-alpha-NTP-PPase (MazG) superfamily</fullName>
    </submittedName>
</protein>
<proteinExistence type="predicted"/>
<dbReference type="OrthoDB" id="5506143at2"/>